<keyword evidence="5" id="KW-1185">Reference proteome</keyword>
<evidence type="ECO:0000313" key="6">
    <source>
        <dbReference type="RefSeq" id="XP_006811994.1"/>
    </source>
</evidence>
<evidence type="ECO:0000259" key="4">
    <source>
        <dbReference type="Pfam" id="PF00930"/>
    </source>
</evidence>
<sequence length="177" mass="20630">EILSDNNAIWWSMDGRYFCYATFDDTFVEQAAYTDYDFSVYDNVVRIPYPKAGVSNNPIVKLTLFDTSTKEEYTINPPSELQELEDFKGLYLWSVSWSQSNYFTVIWSNRAQNHQVVMLCQANTVCELSYEKKLNHGWLMMPPPIMKRNGEVYFTKLGRKQDSKGDFQHIAMVTSPK</sequence>
<dbReference type="Pfam" id="PF00930">
    <property type="entry name" value="DPPIV_N"/>
    <property type="match status" value="1"/>
</dbReference>
<keyword evidence="1" id="KW-0031">Aminopeptidase</keyword>
<dbReference type="PANTHER" id="PTHR11731:SF200">
    <property type="entry name" value="DIPEPTIDYL PEPTIDASE 10, ISOFORM B"/>
    <property type="match status" value="1"/>
</dbReference>
<evidence type="ECO:0000256" key="3">
    <source>
        <dbReference type="ARBA" id="ARBA00023180"/>
    </source>
</evidence>
<accession>A0ABM0LW53</accession>
<gene>
    <name evidence="6" type="primary">LOC102808587</name>
</gene>
<protein>
    <submittedName>
        <fullName evidence="6">Dipeptidyl aminopeptidase-like protein 6-like</fullName>
    </submittedName>
</protein>
<evidence type="ECO:0000256" key="2">
    <source>
        <dbReference type="ARBA" id="ARBA00022825"/>
    </source>
</evidence>
<name>A0ABM0LW53_SACKO</name>
<dbReference type="SUPFAM" id="SSF82171">
    <property type="entry name" value="DPP6 N-terminal domain-like"/>
    <property type="match status" value="1"/>
</dbReference>
<dbReference type="InterPro" id="IPR050278">
    <property type="entry name" value="Serine_Prot_S9B/DPPIV"/>
</dbReference>
<dbReference type="InterPro" id="IPR002469">
    <property type="entry name" value="Peptidase_S9B_N"/>
</dbReference>
<evidence type="ECO:0000256" key="1">
    <source>
        <dbReference type="ARBA" id="ARBA00022438"/>
    </source>
</evidence>
<keyword evidence="3" id="KW-0325">Glycoprotein</keyword>
<feature type="domain" description="Dipeptidylpeptidase IV N-terminal" evidence="4">
    <location>
        <begin position="1"/>
        <end position="175"/>
    </location>
</feature>
<feature type="non-terminal residue" evidence="6">
    <location>
        <position position="1"/>
    </location>
</feature>
<dbReference type="Gene3D" id="2.140.10.30">
    <property type="entry name" value="Dipeptidylpeptidase IV, N-terminal domain"/>
    <property type="match status" value="1"/>
</dbReference>
<dbReference type="PANTHER" id="PTHR11731">
    <property type="entry name" value="PROTEASE FAMILY S9B,C DIPEPTIDYL-PEPTIDASE IV-RELATED"/>
    <property type="match status" value="1"/>
</dbReference>
<keyword evidence="2" id="KW-0720">Serine protease</keyword>
<organism evidence="5 6">
    <name type="scientific">Saccoglossus kowalevskii</name>
    <name type="common">Acorn worm</name>
    <dbReference type="NCBI Taxonomy" id="10224"/>
    <lineage>
        <taxon>Eukaryota</taxon>
        <taxon>Metazoa</taxon>
        <taxon>Hemichordata</taxon>
        <taxon>Enteropneusta</taxon>
        <taxon>Harrimaniidae</taxon>
        <taxon>Saccoglossus</taxon>
    </lineage>
</organism>
<feature type="non-terminal residue" evidence="6">
    <location>
        <position position="177"/>
    </location>
</feature>
<evidence type="ECO:0000313" key="5">
    <source>
        <dbReference type="Proteomes" id="UP000694865"/>
    </source>
</evidence>
<keyword evidence="1" id="KW-0378">Hydrolase</keyword>
<reference evidence="6" key="1">
    <citation type="submission" date="2025-08" db="UniProtKB">
        <authorList>
            <consortium name="RefSeq"/>
        </authorList>
    </citation>
    <scope>IDENTIFICATION</scope>
    <source>
        <tissue evidence="6">Testes</tissue>
    </source>
</reference>
<proteinExistence type="predicted"/>
<dbReference type="GeneID" id="102808587"/>
<dbReference type="Proteomes" id="UP000694865">
    <property type="component" value="Unplaced"/>
</dbReference>
<dbReference type="RefSeq" id="XP_006811994.1">
    <property type="nucleotide sequence ID" value="XM_006811931.1"/>
</dbReference>
<keyword evidence="1" id="KW-0645">Protease</keyword>